<sequence>MAGETIRDKKWYKCIDSLLIEAFLTLRNQEDLGHKWVRVDFTRRKGKDIFVIIDGNIGAKTFEEPEIVDDGIS</sequence>
<reference evidence="1" key="1">
    <citation type="journal article" date="2015" name="Nature">
        <title>Complex archaea that bridge the gap between prokaryotes and eukaryotes.</title>
        <authorList>
            <person name="Spang A."/>
            <person name="Saw J.H."/>
            <person name="Jorgensen S.L."/>
            <person name="Zaremba-Niedzwiedzka K."/>
            <person name="Martijn J."/>
            <person name="Lind A.E."/>
            <person name="van Eijk R."/>
            <person name="Schleper C."/>
            <person name="Guy L."/>
            <person name="Ettema T.J."/>
        </authorList>
    </citation>
    <scope>NUCLEOTIDE SEQUENCE</scope>
</reference>
<proteinExistence type="predicted"/>
<protein>
    <submittedName>
        <fullName evidence="1">Uncharacterized protein</fullName>
    </submittedName>
</protein>
<evidence type="ECO:0000313" key="1">
    <source>
        <dbReference type="EMBL" id="KKN59213.1"/>
    </source>
</evidence>
<comment type="caution">
    <text evidence="1">The sequence shown here is derived from an EMBL/GenBank/DDBJ whole genome shotgun (WGS) entry which is preliminary data.</text>
</comment>
<dbReference type="AlphaFoldDB" id="A0A0F9V031"/>
<dbReference type="EMBL" id="LAZR01000734">
    <property type="protein sequence ID" value="KKN59213.1"/>
    <property type="molecule type" value="Genomic_DNA"/>
</dbReference>
<organism evidence="1">
    <name type="scientific">marine sediment metagenome</name>
    <dbReference type="NCBI Taxonomy" id="412755"/>
    <lineage>
        <taxon>unclassified sequences</taxon>
        <taxon>metagenomes</taxon>
        <taxon>ecological metagenomes</taxon>
    </lineage>
</organism>
<accession>A0A0F9V031</accession>
<name>A0A0F9V031_9ZZZZ</name>
<gene>
    <name evidence="1" type="ORF">LCGC14_0544400</name>
</gene>